<dbReference type="Proteomes" id="UP000321720">
    <property type="component" value="Unassembled WGS sequence"/>
</dbReference>
<proteinExistence type="predicted"/>
<evidence type="ECO:0000256" key="1">
    <source>
        <dbReference type="ARBA" id="ARBA00004127"/>
    </source>
</evidence>
<dbReference type="InterPro" id="IPR008217">
    <property type="entry name" value="Ccc1_fam"/>
</dbReference>
<evidence type="ECO:0000256" key="4">
    <source>
        <dbReference type="ARBA" id="ARBA00023136"/>
    </source>
</evidence>
<dbReference type="RefSeq" id="WP_186812715.1">
    <property type="nucleotide sequence ID" value="NZ_BJWG01000015.1"/>
</dbReference>
<comment type="subcellular location">
    <subcellularLocation>
        <location evidence="1">Endomembrane system</location>
        <topology evidence="1">Multi-pass membrane protein</topology>
    </subcellularLocation>
</comment>
<dbReference type="AlphaFoldDB" id="A0A511JDX8"/>
<evidence type="ECO:0008006" key="9">
    <source>
        <dbReference type="Google" id="ProtNLM"/>
    </source>
</evidence>
<feature type="transmembrane region" description="Helical" evidence="6">
    <location>
        <begin position="51"/>
        <end position="74"/>
    </location>
</feature>
<evidence type="ECO:0000256" key="6">
    <source>
        <dbReference type="SAM" id="Phobius"/>
    </source>
</evidence>
<feature type="transmembrane region" description="Helical" evidence="6">
    <location>
        <begin position="214"/>
        <end position="236"/>
    </location>
</feature>
<feature type="region of interest" description="Disordered" evidence="5">
    <location>
        <begin position="1"/>
        <end position="20"/>
    </location>
</feature>
<name>A0A511JDX8_9CELL</name>
<accession>A0A511JDX8</accession>
<evidence type="ECO:0000256" key="2">
    <source>
        <dbReference type="ARBA" id="ARBA00022692"/>
    </source>
</evidence>
<keyword evidence="2 6" id="KW-0812">Transmembrane</keyword>
<organism evidence="7 8">
    <name type="scientific">Cellulomonas composti</name>
    <dbReference type="NCBI Taxonomy" id="266130"/>
    <lineage>
        <taxon>Bacteria</taxon>
        <taxon>Bacillati</taxon>
        <taxon>Actinomycetota</taxon>
        <taxon>Actinomycetes</taxon>
        <taxon>Micrococcales</taxon>
        <taxon>Cellulomonadaceae</taxon>
        <taxon>Cellulomonas</taxon>
    </lineage>
</organism>
<dbReference type="EMBL" id="BJWG01000015">
    <property type="protein sequence ID" value="GEL96191.1"/>
    <property type="molecule type" value="Genomic_DNA"/>
</dbReference>
<keyword evidence="4 6" id="KW-0472">Membrane</keyword>
<dbReference type="GO" id="GO:0012505">
    <property type="term" value="C:endomembrane system"/>
    <property type="evidence" value="ECO:0007669"/>
    <property type="project" value="UniProtKB-SubCell"/>
</dbReference>
<dbReference type="PANTHER" id="PTHR31851">
    <property type="entry name" value="FE(2+)/MN(2+) TRANSPORTER PCL1"/>
    <property type="match status" value="1"/>
</dbReference>
<evidence type="ECO:0000313" key="7">
    <source>
        <dbReference type="EMBL" id="GEL96191.1"/>
    </source>
</evidence>
<comment type="caution">
    <text evidence="7">The sequence shown here is derived from an EMBL/GenBank/DDBJ whole genome shotgun (WGS) entry which is preliminary data.</text>
</comment>
<evidence type="ECO:0000256" key="3">
    <source>
        <dbReference type="ARBA" id="ARBA00022989"/>
    </source>
</evidence>
<gene>
    <name evidence="7" type="ORF">CCO02nite_28490</name>
</gene>
<sequence>MHDAERTPLPATADDTDAHPAGEARRALLIDVNDGLIAAAGMVEGVAQANAGAGVILVAGAATLLVGLVTVGGIRYAEASGERDAHEAIVAAERARIDADPTAEQAELAAIYRAKGLDIELADQVAAQLSAHDALAAQLDAEYRLDALVPPVPPWHAALRTGAAFAAGALVPVLVAAIAPPALRVALTLVAVVVALAVSATVAARVGRVPVARAVLRTVSIGVAAMLVTIAAGSMLDLSEAEVDLDLDLGS</sequence>
<dbReference type="GO" id="GO:0030026">
    <property type="term" value="P:intracellular manganese ion homeostasis"/>
    <property type="evidence" value="ECO:0007669"/>
    <property type="project" value="InterPro"/>
</dbReference>
<keyword evidence="3 6" id="KW-1133">Transmembrane helix</keyword>
<feature type="transmembrane region" description="Helical" evidence="6">
    <location>
        <begin position="157"/>
        <end position="179"/>
    </location>
</feature>
<feature type="transmembrane region" description="Helical" evidence="6">
    <location>
        <begin position="185"/>
        <end position="207"/>
    </location>
</feature>
<evidence type="ECO:0000313" key="8">
    <source>
        <dbReference type="Proteomes" id="UP000321720"/>
    </source>
</evidence>
<keyword evidence="8" id="KW-1185">Reference proteome</keyword>
<reference evidence="7 8" key="1">
    <citation type="submission" date="2019-07" db="EMBL/GenBank/DDBJ databases">
        <title>Whole genome shotgun sequence of Cellulomonas composti NBRC 100758.</title>
        <authorList>
            <person name="Hosoyama A."/>
            <person name="Uohara A."/>
            <person name="Ohji S."/>
            <person name="Ichikawa N."/>
        </authorList>
    </citation>
    <scope>NUCLEOTIDE SEQUENCE [LARGE SCALE GENOMIC DNA]</scope>
    <source>
        <strain evidence="7 8">NBRC 100758</strain>
    </source>
</reference>
<dbReference type="GO" id="GO:0005384">
    <property type="term" value="F:manganese ion transmembrane transporter activity"/>
    <property type="evidence" value="ECO:0007669"/>
    <property type="project" value="InterPro"/>
</dbReference>
<evidence type="ECO:0000256" key="5">
    <source>
        <dbReference type="SAM" id="MobiDB-lite"/>
    </source>
</evidence>
<protein>
    <recommendedName>
        <fullName evidence="9">VIT family protein</fullName>
    </recommendedName>
</protein>
<dbReference type="Pfam" id="PF01988">
    <property type="entry name" value="VIT1"/>
    <property type="match status" value="1"/>
</dbReference>